<comment type="caution">
    <text evidence="3">The sequence shown here is derived from an EMBL/GenBank/DDBJ whole genome shotgun (WGS) entry which is preliminary data.</text>
</comment>
<dbReference type="Proteomes" id="UP001590951">
    <property type="component" value="Unassembled WGS sequence"/>
</dbReference>
<feature type="region of interest" description="Disordered" evidence="1">
    <location>
        <begin position="9"/>
        <end position="28"/>
    </location>
</feature>
<sequence length="130" mass="14735">MLYLQSLLTNHSNSKQSPVSPGLPLSTQTSQYPSSIGALRKHPLSMASLDMSDHLVLLLITFELATVHLTLVRAWYIGRFFSKAIKHMVVCKAYGTTWIDIARFMAYFHAPRRYHWIAARSECEAASLRP</sequence>
<evidence type="ECO:0000256" key="1">
    <source>
        <dbReference type="SAM" id="MobiDB-lite"/>
    </source>
</evidence>
<keyword evidence="2" id="KW-0472">Membrane</keyword>
<gene>
    <name evidence="3" type="ORF">ABVK25_002620</name>
</gene>
<keyword evidence="2" id="KW-1133">Transmembrane helix</keyword>
<proteinExistence type="predicted"/>
<evidence type="ECO:0000256" key="2">
    <source>
        <dbReference type="SAM" id="Phobius"/>
    </source>
</evidence>
<organism evidence="3 4">
    <name type="scientific">Lepraria finkii</name>
    <dbReference type="NCBI Taxonomy" id="1340010"/>
    <lineage>
        <taxon>Eukaryota</taxon>
        <taxon>Fungi</taxon>
        <taxon>Dikarya</taxon>
        <taxon>Ascomycota</taxon>
        <taxon>Pezizomycotina</taxon>
        <taxon>Lecanoromycetes</taxon>
        <taxon>OSLEUM clade</taxon>
        <taxon>Lecanoromycetidae</taxon>
        <taxon>Lecanorales</taxon>
        <taxon>Lecanorineae</taxon>
        <taxon>Stereocaulaceae</taxon>
        <taxon>Lepraria</taxon>
    </lineage>
</organism>
<keyword evidence="2" id="KW-0812">Transmembrane</keyword>
<reference evidence="3 4" key="1">
    <citation type="submission" date="2024-09" db="EMBL/GenBank/DDBJ databases">
        <title>Rethinking Asexuality: The Enigmatic Case of Functional Sexual Genes in Lepraria (Stereocaulaceae).</title>
        <authorList>
            <person name="Doellman M."/>
            <person name="Sun Y."/>
            <person name="Barcenas-Pena A."/>
            <person name="Lumbsch H.T."/>
            <person name="Grewe F."/>
        </authorList>
    </citation>
    <scope>NUCLEOTIDE SEQUENCE [LARGE SCALE GENOMIC DNA]</scope>
    <source>
        <strain evidence="3 4">Grewe 0041</strain>
    </source>
</reference>
<name>A0ABR4BJ83_9LECA</name>
<evidence type="ECO:0000313" key="3">
    <source>
        <dbReference type="EMBL" id="KAL2056881.1"/>
    </source>
</evidence>
<feature type="transmembrane region" description="Helical" evidence="2">
    <location>
        <begin position="55"/>
        <end position="76"/>
    </location>
</feature>
<protein>
    <submittedName>
        <fullName evidence="3">Uncharacterized protein</fullName>
    </submittedName>
</protein>
<dbReference type="EMBL" id="JBHFEH010000006">
    <property type="protein sequence ID" value="KAL2056881.1"/>
    <property type="molecule type" value="Genomic_DNA"/>
</dbReference>
<evidence type="ECO:0000313" key="4">
    <source>
        <dbReference type="Proteomes" id="UP001590951"/>
    </source>
</evidence>
<keyword evidence="4" id="KW-1185">Reference proteome</keyword>
<accession>A0ABR4BJ83</accession>